<sequence>MRIAMIDHKYIEQIRDGLHGGVGEELISRFE</sequence>
<evidence type="ECO:0000313" key="2">
    <source>
        <dbReference type="Proteomes" id="UP000013085"/>
    </source>
</evidence>
<proteinExistence type="predicted"/>
<reference evidence="1 2" key="1">
    <citation type="submission" date="2013-01" db="EMBL/GenBank/DDBJ databases">
        <title>The Genome Sequence of Clostridium clostridioforme 90A8.</title>
        <authorList>
            <consortium name="The Broad Institute Genome Sequencing Platform"/>
            <person name="Earl A."/>
            <person name="Ward D."/>
            <person name="Feldgarden M."/>
            <person name="Gevers D."/>
            <person name="Courvalin P."/>
            <person name="Lambert T."/>
            <person name="Walker B."/>
            <person name="Young S.K."/>
            <person name="Zeng Q."/>
            <person name="Gargeya S."/>
            <person name="Fitzgerald M."/>
            <person name="Haas B."/>
            <person name="Abouelleil A."/>
            <person name="Alvarado L."/>
            <person name="Arachchi H.M."/>
            <person name="Berlin A.M."/>
            <person name="Chapman S.B."/>
            <person name="Dewar J."/>
            <person name="Goldberg J."/>
            <person name="Griggs A."/>
            <person name="Gujja S."/>
            <person name="Hansen M."/>
            <person name="Howarth C."/>
            <person name="Imamovic A."/>
            <person name="Larimer J."/>
            <person name="McCowan C."/>
            <person name="Murphy C."/>
            <person name="Neiman D."/>
            <person name="Pearson M."/>
            <person name="Priest M."/>
            <person name="Roberts A."/>
            <person name="Saif S."/>
            <person name="Shea T."/>
            <person name="Sisk P."/>
            <person name="Sykes S."/>
            <person name="Wortman J."/>
            <person name="Nusbaum C."/>
            <person name="Birren B."/>
        </authorList>
    </citation>
    <scope>NUCLEOTIDE SEQUENCE [LARGE SCALE GENOMIC DNA]</scope>
    <source>
        <strain evidence="1 2">90A8</strain>
    </source>
</reference>
<organism evidence="1 2">
    <name type="scientific">[Clostridium] clostridioforme 90A8</name>
    <dbReference type="NCBI Taxonomy" id="999408"/>
    <lineage>
        <taxon>Bacteria</taxon>
        <taxon>Bacillati</taxon>
        <taxon>Bacillota</taxon>
        <taxon>Clostridia</taxon>
        <taxon>Lachnospirales</taxon>
        <taxon>Lachnospiraceae</taxon>
        <taxon>Enterocloster</taxon>
    </lineage>
</organism>
<accession>A0A0E2H993</accession>
<gene>
    <name evidence="1" type="ORF">HMPREF1090_02742</name>
</gene>
<dbReference type="HOGENOM" id="CLU_3395861_0_0_9"/>
<dbReference type="AlphaFoldDB" id="A0A0E2H993"/>
<dbReference type="EMBL" id="AGYR01000030">
    <property type="protein sequence ID" value="ENZ13538.1"/>
    <property type="molecule type" value="Genomic_DNA"/>
</dbReference>
<dbReference type="Proteomes" id="UP000013085">
    <property type="component" value="Unassembled WGS sequence"/>
</dbReference>
<name>A0A0E2H993_9FIRM</name>
<evidence type="ECO:0000313" key="1">
    <source>
        <dbReference type="EMBL" id="ENZ13538.1"/>
    </source>
</evidence>
<protein>
    <submittedName>
        <fullName evidence="1">Uncharacterized protein</fullName>
    </submittedName>
</protein>
<comment type="caution">
    <text evidence="1">The sequence shown here is derived from an EMBL/GenBank/DDBJ whole genome shotgun (WGS) entry which is preliminary data.</text>
</comment>